<protein>
    <submittedName>
        <fullName evidence="1">Uncharacterized protein</fullName>
    </submittedName>
</protein>
<gene>
    <name evidence="1" type="ORF">AN640_08735</name>
</gene>
<evidence type="ECO:0000313" key="1">
    <source>
        <dbReference type="EMBL" id="ONI40474.1"/>
    </source>
</evidence>
<dbReference type="Proteomes" id="UP000188637">
    <property type="component" value="Unassembled WGS sequence"/>
</dbReference>
<accession>A0ACC8XCG3</accession>
<comment type="caution">
    <text evidence="1">The sequence shown here is derived from an EMBL/GenBank/DDBJ whole genome shotgun (WGS) entry which is preliminary data.</text>
</comment>
<organism evidence="1 2">
    <name type="scientific">Candidatus Epulonipiscium fishelsonii</name>
    <dbReference type="NCBI Taxonomy" id="77094"/>
    <lineage>
        <taxon>Bacteria</taxon>
        <taxon>Bacillati</taxon>
        <taxon>Bacillota</taxon>
        <taxon>Clostridia</taxon>
        <taxon>Lachnospirales</taxon>
        <taxon>Lachnospiraceae</taxon>
        <taxon>Candidatus Epulonipiscium</taxon>
    </lineage>
</organism>
<evidence type="ECO:0000313" key="2">
    <source>
        <dbReference type="Proteomes" id="UP000188637"/>
    </source>
</evidence>
<reference evidence="1" key="1">
    <citation type="submission" date="2016-08" db="EMBL/GenBank/DDBJ databases">
        <authorList>
            <person name="Ngugi D.K."/>
            <person name="Miyake S."/>
            <person name="Stingl U."/>
        </authorList>
    </citation>
    <scope>NUCLEOTIDE SEQUENCE</scope>
    <source>
        <strain evidence="1">SCG-D08WGA-EpuloA1</strain>
    </source>
</reference>
<sequence length="455" mass="49990">MKILNNIPALQGLHSLHSNNGLLNNSIQKLSSGLRINKVADDVSGYAISSKINSQIHGVKQANSNAMDSIAIIQTAEGSLNEVTDMLQRIRELVVQSGNGTYVKKDREQIQQEIDHLIAEIDVTTENTEFNTKQLLVGGKPVEEAPFEIELKRTVDENGKEIADLTGKPRLARLDEYAQYSIRVLDSSTADEGTGFTLDGVVFEYYNSENGPYKGSAQPIDIKKVKPEGSTSAVLHTYNTTVGFENFTFSEEEGEFRLTAKEKGSVGNYMVSHMGGTPENEMKSQIGSSANEILDFKFGAISSAMLGLMAPVGTPGYKEILNMEKDSTRVQRKLVNKNSRSEDEMAEEVTTVRAGISVIEDGDIQYAIGAVDKAIGKVLKSRTAMGAYQNRLEHTIEKLNVTEEVMTESYSKIRDTDMAMEMAEYTRTDVLTQSAMAMLAKTNELPSSVLQLLQS</sequence>
<keyword evidence="2" id="KW-1185">Reference proteome</keyword>
<name>A0ACC8XCG3_9FIRM</name>
<dbReference type="EMBL" id="LJHD01000237">
    <property type="protein sequence ID" value="ONI40474.1"/>
    <property type="molecule type" value="Genomic_DNA"/>
</dbReference>
<proteinExistence type="predicted"/>